<feature type="region of interest" description="Disordered" evidence="10">
    <location>
        <begin position="1"/>
        <end position="47"/>
    </location>
</feature>
<gene>
    <name evidence="12" type="ORF">MKK02DRAFT_45705</name>
</gene>
<dbReference type="AlphaFoldDB" id="A0AA38HBJ1"/>
<dbReference type="GO" id="GO:0042765">
    <property type="term" value="C:GPI-anchor transamidase complex"/>
    <property type="evidence" value="ECO:0007669"/>
    <property type="project" value="InterPro"/>
</dbReference>
<keyword evidence="8 11" id="KW-0472">Membrane</keyword>
<feature type="region of interest" description="Disordered" evidence="10">
    <location>
        <begin position="625"/>
        <end position="654"/>
    </location>
</feature>
<keyword evidence="4" id="KW-0337">GPI-anchor biosynthesis</keyword>
<evidence type="ECO:0000256" key="5">
    <source>
        <dbReference type="ARBA" id="ARBA00022692"/>
    </source>
</evidence>
<keyword evidence="5 11" id="KW-0812">Transmembrane</keyword>
<evidence type="ECO:0000256" key="1">
    <source>
        <dbReference type="ARBA" id="ARBA00004477"/>
    </source>
</evidence>
<dbReference type="Pfam" id="PF10510">
    <property type="entry name" value="PIG-S"/>
    <property type="match status" value="2"/>
</dbReference>
<evidence type="ECO:0000256" key="10">
    <source>
        <dbReference type="SAM" id="MobiDB-lite"/>
    </source>
</evidence>
<evidence type="ECO:0000313" key="13">
    <source>
        <dbReference type="Proteomes" id="UP001164286"/>
    </source>
</evidence>
<proteinExistence type="inferred from homology"/>
<comment type="subcellular location">
    <subcellularLocation>
        <location evidence="1">Endoplasmic reticulum membrane</location>
        <topology evidence="1">Multi-pass membrane protein</topology>
    </subcellularLocation>
</comment>
<evidence type="ECO:0000256" key="8">
    <source>
        <dbReference type="ARBA" id="ARBA00023136"/>
    </source>
</evidence>
<evidence type="ECO:0000256" key="4">
    <source>
        <dbReference type="ARBA" id="ARBA00022502"/>
    </source>
</evidence>
<dbReference type="GO" id="GO:0016255">
    <property type="term" value="P:attachment of GPI anchor to protein"/>
    <property type="evidence" value="ECO:0007669"/>
    <property type="project" value="InterPro"/>
</dbReference>
<comment type="caution">
    <text evidence="12">The sequence shown here is derived from an EMBL/GenBank/DDBJ whole genome shotgun (WGS) entry which is preliminary data.</text>
</comment>
<feature type="transmembrane region" description="Helical" evidence="11">
    <location>
        <begin position="57"/>
        <end position="76"/>
    </location>
</feature>
<organism evidence="12 13">
    <name type="scientific">Dioszegia hungarica</name>
    <dbReference type="NCBI Taxonomy" id="4972"/>
    <lineage>
        <taxon>Eukaryota</taxon>
        <taxon>Fungi</taxon>
        <taxon>Dikarya</taxon>
        <taxon>Basidiomycota</taxon>
        <taxon>Agaricomycotina</taxon>
        <taxon>Tremellomycetes</taxon>
        <taxon>Tremellales</taxon>
        <taxon>Bulleribasidiaceae</taxon>
        <taxon>Dioszegia</taxon>
    </lineage>
</organism>
<accession>A0AA38HBJ1</accession>
<dbReference type="GeneID" id="77732771"/>
<dbReference type="PANTHER" id="PTHR21072">
    <property type="entry name" value="GPI TRANSAMIDASE COMPONENT PIG-S"/>
    <property type="match status" value="1"/>
</dbReference>
<dbReference type="GO" id="GO:0006506">
    <property type="term" value="P:GPI anchor biosynthetic process"/>
    <property type="evidence" value="ECO:0007669"/>
    <property type="project" value="UniProtKB-KW"/>
</dbReference>
<evidence type="ECO:0000256" key="3">
    <source>
        <dbReference type="ARBA" id="ARBA00005316"/>
    </source>
</evidence>
<evidence type="ECO:0000256" key="9">
    <source>
        <dbReference type="ARBA" id="ARBA00023180"/>
    </source>
</evidence>
<reference evidence="12" key="1">
    <citation type="journal article" date="2022" name="G3 (Bethesda)">
        <title>High quality genome of the basidiomycete yeast Dioszegia hungarica PDD-24b-2 isolated from cloud water.</title>
        <authorList>
            <person name="Jarrige D."/>
            <person name="Haridas S."/>
            <person name="Bleykasten-Grosshans C."/>
            <person name="Joly M."/>
            <person name="Nadalig T."/>
            <person name="Sancelme M."/>
            <person name="Vuilleumier S."/>
            <person name="Grigoriev I.V."/>
            <person name="Amato P."/>
            <person name="Bringel F."/>
        </authorList>
    </citation>
    <scope>NUCLEOTIDE SEQUENCE</scope>
    <source>
        <strain evidence="12">PDD-24b-2</strain>
    </source>
</reference>
<keyword evidence="7 11" id="KW-1133">Transmembrane helix</keyword>
<sequence length="712" mass="77703">MSSSAVPPESGRIAVAEVATTASPATPADPKSPRTTGGIQTPLDPTRIVNPSRRRRVLILLSFPLFFLLGVPFWWWSTSIERLSLPVERIAALESAPVTTVRSTILLTSAPDAYPPPPPGVPSYGPRQVCEALGDSVIKSTEAYYKQGGRLGTRWWDMVYEGGGRDAPALHVHLLRSEYASTDFPLKPYVQTPHLGLAGIPGPGGAAGGVKAGTLVIPIHPKQVGDRYLREHLKLAITDSILGLYPSEPPEIPLRAIKYSPNVTLSFVLLNEDAAEGEYVQGWDIEAAIREHFTPHLEPLRPIFNFTIESQMLYHAPLSFEPTWTDVASQGEDVKLQIESALGEAEKGKEGAEEVAKALIEEDKREKAWMVDEEMMKVFVNSERWTLDSGISQNPVLRFLLFIPSPSHRPLLLSAPSSSPPSFLLPQFGSVVILNPPSSAPTYHLTPPALKSSFHLFTSHLYSLLALPGTPPKVYPCPPPDPRMEPSGLRDGLNRWQLESVARQRMRENEDEARKTLVGIGRLVKKIKEMQVGEEVRGRVVGAVDRLEKMAKTRDPLEAFVLSRDAVALANEAFFHPSMMGLLYFPNEHKFAVYTPLFAPIAVPILVGMLKELVAWVRRRKLRAKRRAGQPAQPAPTDPTAEEPAGMEPGGLTHSAADKLAGIGAYVSESSEEGSARGVDVVGLADLVIVGPATDRRGTLRARPSRAAQPAS</sequence>
<evidence type="ECO:0000256" key="6">
    <source>
        <dbReference type="ARBA" id="ARBA00022824"/>
    </source>
</evidence>
<comment type="pathway">
    <text evidence="2">Glycolipid biosynthesis; glycosylphosphatidylinositol-anchor biosynthesis.</text>
</comment>
<keyword evidence="13" id="KW-1185">Reference proteome</keyword>
<evidence type="ECO:0000313" key="12">
    <source>
        <dbReference type="EMBL" id="KAI9636995.1"/>
    </source>
</evidence>
<evidence type="ECO:0000256" key="7">
    <source>
        <dbReference type="ARBA" id="ARBA00022989"/>
    </source>
</evidence>
<keyword evidence="6" id="KW-0256">Endoplasmic reticulum</keyword>
<dbReference type="Proteomes" id="UP001164286">
    <property type="component" value="Unassembled WGS sequence"/>
</dbReference>
<evidence type="ECO:0000256" key="11">
    <source>
        <dbReference type="SAM" id="Phobius"/>
    </source>
</evidence>
<feature type="compositionally biased region" description="Low complexity" evidence="10">
    <location>
        <begin position="14"/>
        <end position="28"/>
    </location>
</feature>
<dbReference type="EMBL" id="JAKWFO010000005">
    <property type="protein sequence ID" value="KAI9636995.1"/>
    <property type="molecule type" value="Genomic_DNA"/>
</dbReference>
<evidence type="ECO:0000256" key="2">
    <source>
        <dbReference type="ARBA" id="ARBA00004687"/>
    </source>
</evidence>
<name>A0AA38HBJ1_9TREE</name>
<feature type="transmembrane region" description="Helical" evidence="11">
    <location>
        <begin position="597"/>
        <end position="617"/>
    </location>
</feature>
<dbReference type="InterPro" id="IPR019540">
    <property type="entry name" value="PtdIno-glycan_biosynth_class_S"/>
</dbReference>
<protein>
    <submittedName>
        <fullName evidence="12">Phosphatidylinositol-glycan biosynthesis class S protein-domain-containing protein</fullName>
    </submittedName>
</protein>
<keyword evidence="9" id="KW-0325">Glycoprotein</keyword>
<comment type="similarity">
    <text evidence="3">Belongs to the PIGS family.</text>
</comment>
<dbReference type="RefSeq" id="XP_052946772.1">
    <property type="nucleotide sequence ID" value="XM_053093566.1"/>
</dbReference>
<dbReference type="PANTHER" id="PTHR21072:SF13">
    <property type="entry name" value="GPI TRANSAMIDASE COMPONENT PIG-S"/>
    <property type="match status" value="1"/>
</dbReference>